<feature type="domain" description="PCI" evidence="2">
    <location>
        <begin position="333"/>
        <end position="497"/>
    </location>
</feature>
<dbReference type="Gene3D" id="1.25.40.990">
    <property type="match status" value="1"/>
</dbReference>
<dbReference type="Pfam" id="PF03399">
    <property type="entry name" value="SAC3_GANP"/>
    <property type="match status" value="1"/>
</dbReference>
<organism evidence="3 4">
    <name type="scientific">Tothia fuscella</name>
    <dbReference type="NCBI Taxonomy" id="1048955"/>
    <lineage>
        <taxon>Eukaryota</taxon>
        <taxon>Fungi</taxon>
        <taxon>Dikarya</taxon>
        <taxon>Ascomycota</taxon>
        <taxon>Pezizomycotina</taxon>
        <taxon>Dothideomycetes</taxon>
        <taxon>Pleosporomycetidae</taxon>
        <taxon>Venturiales</taxon>
        <taxon>Cylindrosympodiaceae</taxon>
        <taxon>Tothia</taxon>
    </lineage>
</organism>
<reference evidence="3" key="1">
    <citation type="journal article" date="2020" name="Stud. Mycol.">
        <title>101 Dothideomycetes genomes: a test case for predicting lifestyles and emergence of pathogens.</title>
        <authorList>
            <person name="Haridas S."/>
            <person name="Albert R."/>
            <person name="Binder M."/>
            <person name="Bloem J."/>
            <person name="Labutti K."/>
            <person name="Salamov A."/>
            <person name="Andreopoulos B."/>
            <person name="Baker S."/>
            <person name="Barry K."/>
            <person name="Bills G."/>
            <person name="Bluhm B."/>
            <person name="Cannon C."/>
            <person name="Castanera R."/>
            <person name="Culley D."/>
            <person name="Daum C."/>
            <person name="Ezra D."/>
            <person name="Gonzalez J."/>
            <person name="Henrissat B."/>
            <person name="Kuo A."/>
            <person name="Liang C."/>
            <person name="Lipzen A."/>
            <person name="Lutzoni F."/>
            <person name="Magnuson J."/>
            <person name="Mondo S."/>
            <person name="Nolan M."/>
            <person name="Ohm R."/>
            <person name="Pangilinan J."/>
            <person name="Park H.-J."/>
            <person name="Ramirez L."/>
            <person name="Alfaro M."/>
            <person name="Sun H."/>
            <person name="Tritt A."/>
            <person name="Yoshinaga Y."/>
            <person name="Zwiers L.-H."/>
            <person name="Turgeon B."/>
            <person name="Goodwin S."/>
            <person name="Spatafora J."/>
            <person name="Crous P."/>
            <person name="Grigoriev I."/>
        </authorList>
    </citation>
    <scope>NUCLEOTIDE SEQUENCE</scope>
    <source>
        <strain evidence="3">CBS 130266</strain>
    </source>
</reference>
<dbReference type="OrthoDB" id="199574at2759"/>
<dbReference type="PANTHER" id="PTHR12436:SF4">
    <property type="entry name" value="LEUKOCYTE RECEPTOR CLUSTER MEMBER 8"/>
    <property type="match status" value="1"/>
</dbReference>
<dbReference type="GO" id="GO:0005634">
    <property type="term" value="C:nucleus"/>
    <property type="evidence" value="ECO:0007669"/>
    <property type="project" value="TreeGrafter"/>
</dbReference>
<feature type="compositionally biased region" description="Basic and acidic residues" evidence="1">
    <location>
        <begin position="167"/>
        <end position="180"/>
    </location>
</feature>
<sequence>MTPWQSTMTGKTFKFVPVTIPSNLSAQTAYTSVSARRTLEQPNAIPPTPQPAKKVAWPAPVREYVQRSFAPEARIPGIEVAEMEIKLKTVITEAAESERMTEIDWSTLPLPQQLIQQERAMASTWTSQGPVWDLPDTNDFMPMKKRKIEDNYVTLAEATSSGSPPWRKNEKNNGHADRITQSKGQASKAEKRARKQQEALGKGSSKFQQQVEQRKRRFGYDQNDDSPPPWPAARDASPINDEPIGPIVGTCQKLEKNYFRLVNHPKPEEIRPQPVLEQTLLLLKEKWRAERNYQYICDQFKSMRQDLTVQHIKNGFTIEVYELHARIALEWKDLGEYNQCQTQLRALYSLNLGGHPAEFLAYRILYFIHTCNRTGLNDVLADLTLELKQQNPLRHALAMRSALASGNYHKFFQLYLEVPNMGAYLVDQFLTRERIAALANICKAYIPKVSIKFLTEELGFESYMEAHDFLAQQLEGTSAEDAINADEFVLETRKAAPVFEAAKARAFATVDIKGQI</sequence>
<gene>
    <name evidence="3" type="ORF">EJ08DRAFT_422760</name>
</gene>
<feature type="region of interest" description="Disordered" evidence="1">
    <location>
        <begin position="157"/>
        <end position="242"/>
    </location>
</feature>
<protein>
    <submittedName>
        <fullName evidence="3">SAC3/GANP domain protein</fullName>
    </submittedName>
</protein>
<dbReference type="InterPro" id="IPR045107">
    <property type="entry name" value="SAC3/GANP/THP3"/>
</dbReference>
<dbReference type="InterPro" id="IPR005062">
    <property type="entry name" value="SAC3/GANP/THP3_conserved"/>
</dbReference>
<dbReference type="EMBL" id="MU007077">
    <property type="protein sequence ID" value="KAF2423785.1"/>
    <property type="molecule type" value="Genomic_DNA"/>
</dbReference>
<dbReference type="PROSITE" id="PS50250">
    <property type="entry name" value="PCI"/>
    <property type="match status" value="1"/>
</dbReference>
<dbReference type="Proteomes" id="UP000800235">
    <property type="component" value="Unassembled WGS sequence"/>
</dbReference>
<evidence type="ECO:0000313" key="4">
    <source>
        <dbReference type="Proteomes" id="UP000800235"/>
    </source>
</evidence>
<accession>A0A9P4NJ84</accession>
<evidence type="ECO:0000313" key="3">
    <source>
        <dbReference type="EMBL" id="KAF2423785.1"/>
    </source>
</evidence>
<evidence type="ECO:0000256" key="1">
    <source>
        <dbReference type="SAM" id="MobiDB-lite"/>
    </source>
</evidence>
<proteinExistence type="predicted"/>
<dbReference type="PANTHER" id="PTHR12436">
    <property type="entry name" value="80 KDA MCM3-ASSOCIATED PROTEIN"/>
    <property type="match status" value="1"/>
</dbReference>
<keyword evidence="4" id="KW-1185">Reference proteome</keyword>
<dbReference type="InterPro" id="IPR000717">
    <property type="entry name" value="PCI_dom"/>
</dbReference>
<comment type="caution">
    <text evidence="3">The sequence shown here is derived from an EMBL/GenBank/DDBJ whole genome shotgun (WGS) entry which is preliminary data.</text>
</comment>
<evidence type="ECO:0000259" key="2">
    <source>
        <dbReference type="PROSITE" id="PS50250"/>
    </source>
</evidence>
<name>A0A9P4NJ84_9PEZI</name>
<dbReference type="AlphaFoldDB" id="A0A9P4NJ84"/>